<evidence type="ECO:0000256" key="3">
    <source>
        <dbReference type="ARBA" id="ARBA00022723"/>
    </source>
</evidence>
<dbReference type="EC" id="6.1.1.6" evidence="1"/>
<evidence type="ECO:0000256" key="2">
    <source>
        <dbReference type="ARBA" id="ARBA00022598"/>
    </source>
</evidence>
<evidence type="ECO:0000256" key="4">
    <source>
        <dbReference type="ARBA" id="ARBA00022741"/>
    </source>
</evidence>
<accession>A0A6J7DFE6</accession>
<dbReference type="InterPro" id="IPR045864">
    <property type="entry name" value="aa-tRNA-synth_II/BPL/LPL"/>
</dbReference>
<dbReference type="EMBL" id="CAFBLN010000022">
    <property type="protein sequence ID" value="CAB4869051.1"/>
    <property type="molecule type" value="Genomic_DNA"/>
</dbReference>
<keyword evidence="6" id="KW-0030">Aminoacyl-tRNA synthetase</keyword>
<evidence type="ECO:0000256" key="6">
    <source>
        <dbReference type="ARBA" id="ARBA00023146"/>
    </source>
</evidence>
<protein>
    <recommendedName>
        <fullName evidence="1">lysine--tRNA ligase</fullName>
        <ecNumber evidence="1">6.1.1.6</ecNumber>
    </recommendedName>
</protein>
<dbReference type="PRINTS" id="PR00982">
    <property type="entry name" value="TRNASYNTHLYS"/>
</dbReference>
<dbReference type="InterPro" id="IPR002313">
    <property type="entry name" value="Lys-tRNA-ligase_II"/>
</dbReference>
<dbReference type="InterPro" id="IPR006195">
    <property type="entry name" value="aa-tRNA-synth_II"/>
</dbReference>
<reference evidence="9" key="1">
    <citation type="submission" date="2020-05" db="EMBL/GenBank/DDBJ databases">
        <authorList>
            <person name="Chiriac C."/>
            <person name="Salcher M."/>
            <person name="Ghai R."/>
            <person name="Kavagutti S V."/>
        </authorList>
    </citation>
    <scope>NUCLEOTIDE SEQUENCE</scope>
</reference>
<dbReference type="AlphaFoldDB" id="A0A6J7DFE6"/>
<dbReference type="GO" id="GO:0000049">
    <property type="term" value="F:tRNA binding"/>
    <property type="evidence" value="ECO:0007669"/>
    <property type="project" value="TreeGrafter"/>
</dbReference>
<dbReference type="Gene3D" id="2.40.50.140">
    <property type="entry name" value="Nucleic acid-binding proteins"/>
    <property type="match status" value="1"/>
</dbReference>
<dbReference type="InterPro" id="IPR004365">
    <property type="entry name" value="NA-bd_OB_tRNA"/>
</dbReference>
<dbReference type="Pfam" id="PF01336">
    <property type="entry name" value="tRNA_anti-codon"/>
    <property type="match status" value="1"/>
</dbReference>
<evidence type="ECO:0000313" key="9">
    <source>
        <dbReference type="EMBL" id="CAB4869051.1"/>
    </source>
</evidence>
<dbReference type="SUPFAM" id="SSF50249">
    <property type="entry name" value="Nucleic acid-binding proteins"/>
    <property type="match status" value="1"/>
</dbReference>
<dbReference type="InterPro" id="IPR004364">
    <property type="entry name" value="Aa-tRNA-synt_II"/>
</dbReference>
<evidence type="ECO:0000256" key="5">
    <source>
        <dbReference type="ARBA" id="ARBA00022840"/>
    </source>
</evidence>
<dbReference type="GO" id="GO:0046872">
    <property type="term" value="F:metal ion binding"/>
    <property type="evidence" value="ECO:0007669"/>
    <property type="project" value="UniProtKB-KW"/>
</dbReference>
<keyword evidence="2" id="KW-0436">Ligase</keyword>
<keyword evidence="4" id="KW-0547">Nucleotide-binding</keyword>
<dbReference type="PANTHER" id="PTHR42918">
    <property type="entry name" value="LYSYL-TRNA SYNTHETASE"/>
    <property type="match status" value="1"/>
</dbReference>
<evidence type="ECO:0000259" key="8">
    <source>
        <dbReference type="PROSITE" id="PS50862"/>
    </source>
</evidence>
<dbReference type="InterPro" id="IPR018149">
    <property type="entry name" value="Lys-tRNA-synth_II_C"/>
</dbReference>
<dbReference type="GO" id="GO:0006430">
    <property type="term" value="P:lysyl-tRNA aminoacylation"/>
    <property type="evidence" value="ECO:0007669"/>
    <property type="project" value="InterPro"/>
</dbReference>
<gene>
    <name evidence="9" type="ORF">UFOPK3381_00690</name>
</gene>
<dbReference type="Gene3D" id="3.30.930.10">
    <property type="entry name" value="Bira Bifunctional Protein, Domain 2"/>
    <property type="match status" value="1"/>
</dbReference>
<dbReference type="SUPFAM" id="SSF55681">
    <property type="entry name" value="Class II aaRS and biotin synthetases"/>
    <property type="match status" value="1"/>
</dbReference>
<proteinExistence type="inferred from homology"/>
<evidence type="ECO:0000256" key="1">
    <source>
        <dbReference type="ARBA" id="ARBA00013166"/>
    </source>
</evidence>
<dbReference type="Pfam" id="PF00152">
    <property type="entry name" value="tRNA-synt_2"/>
    <property type="match status" value="1"/>
</dbReference>
<dbReference type="CDD" id="cd04322">
    <property type="entry name" value="LysRS_N"/>
    <property type="match status" value="1"/>
</dbReference>
<dbReference type="CDD" id="cd00775">
    <property type="entry name" value="LysRS_core"/>
    <property type="match status" value="1"/>
</dbReference>
<dbReference type="NCBIfam" id="TIGR00499">
    <property type="entry name" value="lysS_bact"/>
    <property type="match status" value="1"/>
</dbReference>
<feature type="domain" description="Aminoacyl-transfer RNA synthetases class-II family profile" evidence="8">
    <location>
        <begin position="149"/>
        <end position="464"/>
    </location>
</feature>
<sequence length="468" mass="52785">MNTPYSFDHDAYAAALQERFGHLTDGEESGVTVKVAGRVMLLRAQGKLAFGTLRDSSGEIQLFALSAVAHEFEAFTKLHLGDWVGVEGEVVRTKRGELSVKVGFWQVLAEARQNFGDKWAGIADFDLRYRHREADLWANPETRVSLTRRSQVLQSIRRNLWDQEFMEVETPMLNGIPTGAAARPFVTHHNALGADFFLRIAPELWLKRLVVGGYERVFEMGRVFRNEGISPRHNPEFTMLELYVAYWDYENMMTLTEELCAQVALDVLGTTEITYQGRDFSFKTGWPRRSMAELASEAVGEDVSVHTPMDRLTKLLNDRDVKVHVSWGAGRCLSELFEATAEADIWNPMFVTEHPLEISPLARGHRRDPLLTERFEAFATGRELANGFSELNDPDVQRARFEDQARLAAAGDDEAMQIDHDYIKALEWGLPPTAGLGIGIDRLAMLIADASNIREVIAFPTLKPIRES</sequence>
<dbReference type="GO" id="GO:0005829">
    <property type="term" value="C:cytosol"/>
    <property type="evidence" value="ECO:0007669"/>
    <property type="project" value="TreeGrafter"/>
</dbReference>
<dbReference type="HAMAP" id="MF_00252">
    <property type="entry name" value="Lys_tRNA_synth_class2"/>
    <property type="match status" value="1"/>
</dbReference>
<dbReference type="GO" id="GO:0005524">
    <property type="term" value="F:ATP binding"/>
    <property type="evidence" value="ECO:0007669"/>
    <property type="project" value="UniProtKB-KW"/>
</dbReference>
<evidence type="ECO:0000256" key="7">
    <source>
        <dbReference type="ARBA" id="ARBA00048573"/>
    </source>
</evidence>
<dbReference type="InterPro" id="IPR012340">
    <property type="entry name" value="NA-bd_OB-fold"/>
</dbReference>
<dbReference type="PROSITE" id="PS50862">
    <property type="entry name" value="AA_TRNA_LIGASE_II"/>
    <property type="match status" value="1"/>
</dbReference>
<name>A0A6J7DFE6_9ZZZZ</name>
<dbReference type="PANTHER" id="PTHR42918:SF15">
    <property type="entry name" value="LYSINE--TRNA LIGASE, CHLOROPLASTIC_MITOCHONDRIAL"/>
    <property type="match status" value="1"/>
</dbReference>
<keyword evidence="3" id="KW-0479">Metal-binding</keyword>
<organism evidence="9">
    <name type="scientific">freshwater metagenome</name>
    <dbReference type="NCBI Taxonomy" id="449393"/>
    <lineage>
        <taxon>unclassified sequences</taxon>
        <taxon>metagenomes</taxon>
        <taxon>ecological metagenomes</taxon>
    </lineage>
</organism>
<keyword evidence="5" id="KW-0067">ATP-binding</keyword>
<comment type="catalytic activity">
    <reaction evidence="7">
        <text>tRNA(Lys) + L-lysine + ATP = L-lysyl-tRNA(Lys) + AMP + diphosphate</text>
        <dbReference type="Rhea" id="RHEA:20792"/>
        <dbReference type="Rhea" id="RHEA-COMP:9696"/>
        <dbReference type="Rhea" id="RHEA-COMP:9697"/>
        <dbReference type="ChEBI" id="CHEBI:30616"/>
        <dbReference type="ChEBI" id="CHEBI:32551"/>
        <dbReference type="ChEBI" id="CHEBI:33019"/>
        <dbReference type="ChEBI" id="CHEBI:78442"/>
        <dbReference type="ChEBI" id="CHEBI:78529"/>
        <dbReference type="ChEBI" id="CHEBI:456215"/>
        <dbReference type="EC" id="6.1.1.6"/>
    </reaction>
</comment>
<dbReference type="NCBIfam" id="NF001756">
    <property type="entry name" value="PRK00484.1"/>
    <property type="match status" value="1"/>
</dbReference>
<dbReference type="GO" id="GO:0004824">
    <property type="term" value="F:lysine-tRNA ligase activity"/>
    <property type="evidence" value="ECO:0007669"/>
    <property type="project" value="UniProtKB-EC"/>
</dbReference>
<dbReference type="InterPro" id="IPR044136">
    <property type="entry name" value="Lys-tRNA-ligase_II_N"/>
</dbReference>